<accession>A0A1T5I1A9</accession>
<organism evidence="1 2">
    <name type="scientific">Photobacterium piscicola</name>
    <dbReference type="NCBI Taxonomy" id="1378299"/>
    <lineage>
        <taxon>Bacteria</taxon>
        <taxon>Pseudomonadati</taxon>
        <taxon>Pseudomonadota</taxon>
        <taxon>Gammaproteobacteria</taxon>
        <taxon>Vibrionales</taxon>
        <taxon>Vibrionaceae</taxon>
        <taxon>Photobacterium</taxon>
    </lineage>
</organism>
<dbReference type="AlphaFoldDB" id="A0A1T5I1A9"/>
<dbReference type="EMBL" id="FUZI01000004">
    <property type="protein sequence ID" value="SKC32861.1"/>
    <property type="molecule type" value="Genomic_DNA"/>
</dbReference>
<proteinExistence type="predicted"/>
<gene>
    <name evidence="1" type="ORF">CZ809_02389</name>
</gene>
<evidence type="ECO:0000313" key="2">
    <source>
        <dbReference type="Proteomes" id="UP000189966"/>
    </source>
</evidence>
<dbReference type="Proteomes" id="UP000189966">
    <property type="component" value="Unassembled WGS sequence"/>
</dbReference>
<evidence type="ECO:0000313" key="1">
    <source>
        <dbReference type="EMBL" id="SKC32861.1"/>
    </source>
</evidence>
<protein>
    <submittedName>
        <fullName evidence="1">Uncharacterized protein</fullName>
    </submittedName>
</protein>
<sequence length="88" mass="9812">MIILIFADLRLLTTEQNVQQNNIILVSTGHILGLGSDMVRNGYEARYKHQAQGIAKAKAKAKAKAEGKYRCHRVNESLQALGIVTHRQ</sequence>
<reference evidence="1 2" key="1">
    <citation type="submission" date="2017-02" db="EMBL/GenBank/DDBJ databases">
        <authorList>
            <person name="Peterson S.W."/>
        </authorList>
    </citation>
    <scope>NUCLEOTIDE SEQUENCE [LARGE SCALE GENOMIC DNA]</scope>
    <source>
        <strain evidence="2">type strain: NCCB 100098</strain>
    </source>
</reference>
<name>A0A1T5I1A9_9GAMM</name>